<gene>
    <name evidence="2" type="ORF">NCTC11429_04557</name>
</gene>
<dbReference type="AlphaFoldDB" id="A0A4U9W092"/>
<keyword evidence="1" id="KW-0472">Membrane</keyword>
<organism evidence="2 3">
    <name type="scientific">Sphingobacterium thalpophilum</name>
    <dbReference type="NCBI Taxonomy" id="259"/>
    <lineage>
        <taxon>Bacteria</taxon>
        <taxon>Pseudomonadati</taxon>
        <taxon>Bacteroidota</taxon>
        <taxon>Sphingobacteriia</taxon>
        <taxon>Sphingobacteriales</taxon>
        <taxon>Sphingobacteriaceae</taxon>
        <taxon>Sphingobacterium</taxon>
    </lineage>
</organism>
<evidence type="ECO:0000313" key="3">
    <source>
        <dbReference type="Proteomes" id="UP000308196"/>
    </source>
</evidence>
<evidence type="ECO:0000313" key="2">
    <source>
        <dbReference type="EMBL" id="VTR52312.1"/>
    </source>
</evidence>
<evidence type="ECO:0000256" key="1">
    <source>
        <dbReference type="SAM" id="Phobius"/>
    </source>
</evidence>
<accession>A0A4U9W092</accession>
<feature type="transmembrane region" description="Helical" evidence="1">
    <location>
        <begin position="7"/>
        <end position="28"/>
    </location>
</feature>
<dbReference type="STRING" id="1123265.GCA_000686625_03511"/>
<keyword evidence="1" id="KW-1133">Transmembrane helix</keyword>
<dbReference type="KEGG" id="stha:NCTC11429_04557"/>
<dbReference type="Proteomes" id="UP000308196">
    <property type="component" value="Chromosome"/>
</dbReference>
<dbReference type="EMBL" id="LR590484">
    <property type="protein sequence ID" value="VTR52312.1"/>
    <property type="molecule type" value="Genomic_DNA"/>
</dbReference>
<proteinExistence type="predicted"/>
<keyword evidence="1" id="KW-0812">Transmembrane</keyword>
<protein>
    <submittedName>
        <fullName evidence="2">Uncharacterized protein</fullName>
    </submittedName>
</protein>
<sequence>MIQKIQGIYYCLTGIWPVIHISSFMAVTGPKTDLWLVKMVGLLSLAIGLSRH</sequence>
<name>A0A4U9W092_9SPHI</name>
<reference evidence="2 3" key="1">
    <citation type="submission" date="2019-05" db="EMBL/GenBank/DDBJ databases">
        <authorList>
            <consortium name="Pathogen Informatics"/>
        </authorList>
    </citation>
    <scope>NUCLEOTIDE SEQUENCE [LARGE SCALE GENOMIC DNA]</scope>
    <source>
        <strain evidence="2 3">NCTC11429</strain>
    </source>
</reference>